<gene>
    <name evidence="4" type="primary">gp1</name>
</gene>
<dbReference type="EMBL" id="KT601108">
    <property type="protein sequence ID" value="ALO50138.1"/>
    <property type="molecule type" value="Genomic_RNA"/>
</dbReference>
<reference evidence="4" key="1">
    <citation type="journal article" date="2015" name="Virus Res.">
        <title>Multiple approaches for the detection and characterization of viral and plasmid symbionts from a collection of marine fungi.</title>
        <authorList>
            <person name="Nerva L."/>
            <person name="Ciuffo M."/>
            <person name="Vallino M."/>
            <person name="Margaria P."/>
            <person name="Varese G.C."/>
            <person name="Gnavi G."/>
            <person name="Turina M."/>
        </authorList>
    </citation>
    <scope>NUCLEOTIDE SEQUENCE</scope>
</reference>
<dbReference type="InterPro" id="IPR001795">
    <property type="entry name" value="RNA-dir_pol_luteovirus"/>
</dbReference>
<feature type="compositionally biased region" description="Pro residues" evidence="3">
    <location>
        <begin position="25"/>
        <end position="40"/>
    </location>
</feature>
<dbReference type="GO" id="GO:0003723">
    <property type="term" value="F:RNA binding"/>
    <property type="evidence" value="ECO:0007669"/>
    <property type="project" value="InterPro"/>
</dbReference>
<protein>
    <submittedName>
        <fullName evidence="4">Cap-pol fusion protein</fullName>
    </submittedName>
</protein>
<evidence type="ECO:0000256" key="2">
    <source>
        <dbReference type="ARBA" id="ARBA00048744"/>
    </source>
</evidence>
<dbReference type="GO" id="GO:0003968">
    <property type="term" value="F:RNA-directed RNA polymerase activity"/>
    <property type="evidence" value="ECO:0007669"/>
    <property type="project" value="UniProtKB-EC"/>
</dbReference>
<dbReference type="Pfam" id="PF02123">
    <property type="entry name" value="RdRP_4"/>
    <property type="match status" value="1"/>
</dbReference>
<keyword evidence="1" id="KW-0547">Nucleotide-binding</keyword>
<accession>A0A0S2KPF7</accession>
<dbReference type="GO" id="GO:0000166">
    <property type="term" value="F:nucleotide binding"/>
    <property type="evidence" value="ECO:0007669"/>
    <property type="project" value="UniProtKB-KW"/>
</dbReference>
<dbReference type="GO" id="GO:0006351">
    <property type="term" value="P:DNA-templated transcription"/>
    <property type="evidence" value="ECO:0007669"/>
    <property type="project" value="InterPro"/>
</dbReference>
<feature type="compositionally biased region" description="Polar residues" evidence="3">
    <location>
        <begin position="41"/>
        <end position="50"/>
    </location>
</feature>
<feature type="compositionally biased region" description="Polar residues" evidence="3">
    <location>
        <begin position="1"/>
        <end position="13"/>
    </location>
</feature>
<sequence>MTDNTDQPRVSGQEQGGMANLPPGITGPPDSPRYNPPSPTEQPYQLQSPPSEFRVPSEGVPEMNYEQYQGHSLPHSRNPLRTGPPISPIDNIGSEDVLRTNLLSRDNEVKFMSSRKGADLAFTNAPLSNKDIINDEKHLVEFVSQNSFIRPKYVSDNGMFINKEQAIDASIFTRFKECAFWEFLPEDFEIKARYGHSVLSFPIQIELLNRLNLPYHQLERNCYNDMLTLPTMFNIVPGGAGSVIIKSRSSMEHYPSYVSALALSKVTGSIDSSTTRAWQANFQLRSEDDATWLIKNRARTASVGDNHLYILVRALSYYMDAMWAQAKNVVVHTRKQSLAGQAYSIYHDTNWVSSVAEGGKEVVNCTDMDPDYAYFWTCCTLKMPEVLSSMTSFDGGMVVSPYGALMTQMVTPMCVISDHKIVHPRRAPTWFTQPQYMLSYIETYVDKFGLQQQLSEAYSIIQYLPIAKQLGLNVSLPEPIHSADWYENQVEAHETTTCTIALAGSHPMQLVASVSVMPLVISCSLYDLSCVLIQDRKTITPKKEEKEYIKQFWKRALSRGGAAMTFIFNKVLRAPLKAAHLCGWTKHIVDISPVLPDTWDDLNGLPLCIGMLQAVTSHSSIRSKFYEGASFSFTPSIINNLASIPISQFQSAWMLGIIKPSEMKESDMSRLKPIVPSLKYETAVTFRATNRTIELLKSSVADPIQITFRPPYALADQVSKIMLDPLDSDTVDNVWGFGGLETPESLLNRGGQFNQQAMNKVLDDESRVDDKAQAISDSILSRVIEKVEAQSNEANAAGDDKAFKWVVNNTYALQMVGFHPPSGSNEIIPSQNDPNQDDACGWNVLLTVLFDRGFICTRARIYDFVKSVSGCKLNRDRLSAAELALVLAVFDLPLTMVLMDTNEVLYFEDKFHNFSLQPIYLFGGHWSVGGISGSGLFHQPKQGQERCSVGEGDSGSLNSDIVGKSSLMSQSLMAWEHKLTTTEDLVELHNYLYPGRGVPRFILEALPVESPLDSTPTYERVSWDNVLQVVFDNLQGIKNLKLRECLSGKRRASVNWLIAEYMSEEATLSNYYFREPSTAKKHNVTLTDILECGVRTLDNQKFALVFGFCLLHTGQALEFVSSVSLWLVLSNFNELSLGALLSEKVLLTDEDKWIEVTKPLHDKWRKFGIRDTSGRKLDDQLWSQLLYLPSLFGRGGVEVDWQKEFLNKSKEPDNILMFTRLGWSATAAEDLIRVEMDKLVSTAYPKATPRSFDDFMDMAYEWLVSGSSAGLPSVLKDSPLRKEVLDEYGIQPRPTKRSVMEAIPREKVMSILETSPKVVSKAHMKLNETGGKARAIYGVSLWHYIFSNWLIAPVETHLKSEYIDINLPNSRFVELLFTRAHKCRQGAIFSSYDYPDFNSMHSHTNMSNLYLSAKNHAVANLKNEGKMSLGDRSIIARGFDWLVDSTFRQAVIHPVTGSLITTVGGLYSGNRDTTLLNTLLNVCYSKVVDNSMIAMGMSPGVTSRFCHGDDIITLFTNYPSAVAWNEVAEKCRLKGQETKLLTDCSYHEYLRVMGSPSGKLLGCLARSCATFTNGNWESDRTVGLGNKVREIFSNVSTLVRRGADKKVCEQLWLLAASRSAEKIKSLRAYKPHLINMLPLNKDEKQRYMEKKGLTGDLILTAGRKNRDEEIDYSKLQNNVTGPYMKKIIKSLPDWASVNKENQSKMMNVLQSSTYGTELPAGNQDVGMALSISRIPAMSYILPGDNSKLPNGIGSSDSTLKLMKGTIHGFDYKKALRIISDEAPNWRIKNRVKALFVVLQHCSIVGGHNKYELIGFLTQQPTHIVREVLGAEGWLENDGDILDYRDVPEVASCLRQFRWSYKLLTGLTAGEIEGFCWESDEGHTLSSRDSFMY</sequence>
<feature type="region of interest" description="Disordered" evidence="3">
    <location>
        <begin position="1"/>
        <end position="92"/>
    </location>
</feature>
<evidence type="ECO:0000256" key="3">
    <source>
        <dbReference type="SAM" id="MobiDB-lite"/>
    </source>
</evidence>
<comment type="catalytic activity">
    <reaction evidence="2">
        <text>RNA(n) + a ribonucleoside 5'-triphosphate = RNA(n+1) + diphosphate</text>
        <dbReference type="Rhea" id="RHEA:21248"/>
        <dbReference type="Rhea" id="RHEA-COMP:14527"/>
        <dbReference type="Rhea" id="RHEA-COMP:17342"/>
        <dbReference type="ChEBI" id="CHEBI:33019"/>
        <dbReference type="ChEBI" id="CHEBI:61557"/>
        <dbReference type="ChEBI" id="CHEBI:140395"/>
        <dbReference type="EC" id="2.7.7.48"/>
    </reaction>
</comment>
<name>A0A0S2KPF7_9VIRU</name>
<organism evidence="4">
    <name type="scientific">Wallemia sebi mycovirus 1</name>
    <dbReference type="NCBI Taxonomy" id="1755787"/>
    <lineage>
        <taxon>Viruses</taxon>
    </lineage>
</organism>
<proteinExistence type="predicted"/>
<evidence type="ECO:0000256" key="1">
    <source>
        <dbReference type="ARBA" id="ARBA00022741"/>
    </source>
</evidence>
<dbReference type="InterPro" id="IPR043502">
    <property type="entry name" value="DNA/RNA_pol_sf"/>
</dbReference>
<evidence type="ECO:0000313" key="4">
    <source>
        <dbReference type="EMBL" id="ALO50138.1"/>
    </source>
</evidence>
<feature type="non-terminal residue" evidence="4">
    <location>
        <position position="1"/>
    </location>
</feature>
<dbReference type="SUPFAM" id="SSF56672">
    <property type="entry name" value="DNA/RNA polymerases"/>
    <property type="match status" value="1"/>
</dbReference>